<keyword evidence="3" id="KW-1185">Reference proteome</keyword>
<comment type="caution">
    <text evidence="2">The sequence shown here is derived from an EMBL/GenBank/DDBJ whole genome shotgun (WGS) entry which is preliminary data.</text>
</comment>
<name>A0A4S4MW37_9APHY</name>
<sequence length="256" mass="26391">MRFSTAVVLVVTTASTVPSFAAPLEARRARGGSGGGHKLEQADNVAGIADGLSGIATNVYGATQARDLTRFPPVSSTVYGPGNGPRIEARRARGGHSGGNHLEDINNAVGIADGVSGVATNVYGATQRRDLEARGAKKGGSGGSSLENANNAIGVADGLSGVATNIYGATQPQQRDLEARRGHSNTLEDINDVVGVADDISQVATQKRYLQDRSAPVYIALPDPTVPAGYDGILPTVNNLNLEARCARGGWFTESP</sequence>
<gene>
    <name evidence="2" type="ORF">EUX98_g4708</name>
</gene>
<dbReference type="EMBL" id="SGPM01000122">
    <property type="protein sequence ID" value="THH29481.1"/>
    <property type="molecule type" value="Genomic_DNA"/>
</dbReference>
<accession>A0A4S4MW37</accession>
<evidence type="ECO:0000313" key="3">
    <source>
        <dbReference type="Proteomes" id="UP000308730"/>
    </source>
</evidence>
<feature type="chain" id="PRO_5020917453" evidence="1">
    <location>
        <begin position="22"/>
        <end position="256"/>
    </location>
</feature>
<dbReference type="AlphaFoldDB" id="A0A4S4MW37"/>
<feature type="signal peptide" evidence="1">
    <location>
        <begin position="1"/>
        <end position="21"/>
    </location>
</feature>
<evidence type="ECO:0000313" key="2">
    <source>
        <dbReference type="EMBL" id="THH29481.1"/>
    </source>
</evidence>
<organism evidence="2 3">
    <name type="scientific">Antrodiella citrinella</name>
    <dbReference type="NCBI Taxonomy" id="2447956"/>
    <lineage>
        <taxon>Eukaryota</taxon>
        <taxon>Fungi</taxon>
        <taxon>Dikarya</taxon>
        <taxon>Basidiomycota</taxon>
        <taxon>Agaricomycotina</taxon>
        <taxon>Agaricomycetes</taxon>
        <taxon>Polyporales</taxon>
        <taxon>Steccherinaceae</taxon>
        <taxon>Antrodiella</taxon>
    </lineage>
</organism>
<reference evidence="2 3" key="1">
    <citation type="submission" date="2019-02" db="EMBL/GenBank/DDBJ databases">
        <title>Genome sequencing of the rare red list fungi Antrodiella citrinella (Flaviporus citrinellus).</title>
        <authorList>
            <person name="Buettner E."/>
            <person name="Kellner H."/>
        </authorList>
    </citation>
    <scope>NUCLEOTIDE SEQUENCE [LARGE SCALE GENOMIC DNA]</scope>
    <source>
        <strain evidence="2 3">DSM 108506</strain>
    </source>
</reference>
<keyword evidence="1" id="KW-0732">Signal</keyword>
<protein>
    <submittedName>
        <fullName evidence="2">Uncharacterized protein</fullName>
    </submittedName>
</protein>
<proteinExistence type="predicted"/>
<dbReference type="OrthoDB" id="3265313at2759"/>
<dbReference type="Proteomes" id="UP000308730">
    <property type="component" value="Unassembled WGS sequence"/>
</dbReference>
<evidence type="ECO:0000256" key="1">
    <source>
        <dbReference type="SAM" id="SignalP"/>
    </source>
</evidence>